<dbReference type="RefSeq" id="WP_053303056.1">
    <property type="nucleotide sequence ID" value="NZ_CP017890.1"/>
</dbReference>
<dbReference type="AlphaFoldDB" id="A0A1W6W231"/>
<dbReference type="Pfam" id="PF06950">
    <property type="entry name" value="DUF1293"/>
    <property type="match status" value="1"/>
</dbReference>
<sequence length="119" mass="13516">MAKSVFVLGMDITWNSARGDSAQLNVSRPLREINSEKFKRRTIGESGDVNPQWDQPLMIDHEYALLLERTGALVPRREYQLRLEINPEDPLAGAIVTELIPVDQEIKKHFEASMKTVQG</sequence>
<gene>
    <name evidence="1" type="primary">rstB _2</name>
    <name evidence="1" type="ORF">K05K4_41110</name>
</gene>
<proteinExistence type="predicted"/>
<dbReference type="InterPro" id="IPR009712">
    <property type="entry name" value="Vibrio_phage_Vf33_Vpf117"/>
</dbReference>
<protein>
    <submittedName>
        <fullName evidence="1">RstB protein</fullName>
    </submittedName>
</protein>
<accession>A0A1W6W231</accession>
<organism evidence="1">
    <name type="scientific">Vibrio alginolyticus</name>
    <dbReference type="NCBI Taxonomy" id="663"/>
    <lineage>
        <taxon>Bacteria</taxon>
        <taxon>Pseudomonadati</taxon>
        <taxon>Pseudomonadota</taxon>
        <taxon>Gammaproteobacteria</taxon>
        <taxon>Vibrionales</taxon>
        <taxon>Vibrionaceae</taxon>
        <taxon>Vibrio</taxon>
    </lineage>
</organism>
<reference evidence="1" key="1">
    <citation type="submission" date="2016-10" db="EMBL/GenBank/DDBJ databases">
        <title>The High Quality Genome of Vibrio alginolyticus K01M1.</title>
        <authorList>
            <person name="Wendling C."/>
            <person name="Chibani C.M."/>
            <person name="Hertel R."/>
            <person name="Sproer C."/>
            <person name="Bunk B."/>
            <person name="Overmann J."/>
            <person name="Roth O."/>
            <person name="Liesegang H."/>
        </authorList>
    </citation>
    <scope>NUCLEOTIDE SEQUENCE</scope>
    <source>
        <strain evidence="1">K05K4</strain>
    </source>
</reference>
<evidence type="ECO:0000313" key="1">
    <source>
        <dbReference type="EMBL" id="ARP20831.1"/>
    </source>
</evidence>
<name>A0A1W6W231_VIBAL</name>
<dbReference type="EMBL" id="CP017903">
    <property type="protein sequence ID" value="ARP20831.1"/>
    <property type="molecule type" value="Genomic_DNA"/>
</dbReference>